<dbReference type="OrthoDB" id="6133115at2759"/>
<accession>A0A9P0EQD4</accession>
<organism evidence="4 5">
    <name type="scientific">Clonostachys solani</name>
    <dbReference type="NCBI Taxonomy" id="160281"/>
    <lineage>
        <taxon>Eukaryota</taxon>
        <taxon>Fungi</taxon>
        <taxon>Dikarya</taxon>
        <taxon>Ascomycota</taxon>
        <taxon>Pezizomycotina</taxon>
        <taxon>Sordariomycetes</taxon>
        <taxon>Hypocreomycetidae</taxon>
        <taxon>Hypocreales</taxon>
        <taxon>Bionectriaceae</taxon>
        <taxon>Clonostachys</taxon>
    </lineage>
</organism>
<keyword evidence="5" id="KW-1185">Reference proteome</keyword>
<name>A0A9P0EQD4_9HYPO</name>
<feature type="transmembrane region" description="Helical" evidence="3">
    <location>
        <begin position="398"/>
        <end position="416"/>
    </location>
</feature>
<reference evidence="4" key="1">
    <citation type="submission" date="2021-10" db="EMBL/GenBank/DDBJ databases">
        <authorList>
            <person name="Piombo E."/>
        </authorList>
    </citation>
    <scope>NUCLEOTIDE SEQUENCE</scope>
</reference>
<gene>
    <name evidence="4" type="ORF">CSOL1703_00008746</name>
</gene>
<feature type="transmembrane region" description="Helical" evidence="3">
    <location>
        <begin position="332"/>
        <end position="352"/>
    </location>
</feature>
<keyword evidence="3" id="KW-0812">Transmembrane</keyword>
<comment type="caution">
    <text evidence="4">The sequence shown here is derived from an EMBL/GenBank/DDBJ whole genome shotgun (WGS) entry which is preliminary data.</text>
</comment>
<keyword evidence="1" id="KW-0175">Coiled coil</keyword>
<feature type="coiled-coil region" evidence="1">
    <location>
        <begin position="416"/>
        <end position="457"/>
    </location>
</feature>
<evidence type="ECO:0000256" key="2">
    <source>
        <dbReference type="SAM" id="MobiDB-lite"/>
    </source>
</evidence>
<evidence type="ECO:0000313" key="5">
    <source>
        <dbReference type="Proteomes" id="UP000775872"/>
    </source>
</evidence>
<sequence>MELELENMAPEPATDRTSIDRANALLAQTDTNEVQRLKAEATSILGERHASLVGMNAIDILRVIGNLTTRIPAAQQEVTELCISIAYPLLILQCRSLAKMLTSLSTFDDQGSVPDISWYSQQQTTLGRLSRDFHWSYTWKAAWIDVFNRWKIKVEDSSWLSARIDGMRSQIAEISPIFISIKAAFSQITIVTGISFDDEVNNIENTFKMFETYLDQCAAKVDELSIEERSKHLSPLSNPPRAQSWTSGANVSSSGIAQRTSFGKRATIISNQPAVQTMDKFQTRWAQATSLFGPLFQLAKSPVLIILAVAMPFTIYSTYLCETPDDLPVVDSNFWSTLSQCIAGFAGLYVVIRPMLSTSQKDKIRTEFPKVFYTMLVLSLTTSIASVLAYIWSPPASIPLAYVSGLALNLATLLIIKDSGNQIKETNRMNEHLEGEVDDLKGEVVGLETELAGYRTRR</sequence>
<evidence type="ECO:0000256" key="1">
    <source>
        <dbReference type="SAM" id="Coils"/>
    </source>
</evidence>
<proteinExistence type="predicted"/>
<evidence type="ECO:0000313" key="4">
    <source>
        <dbReference type="EMBL" id="CAH0058267.1"/>
    </source>
</evidence>
<dbReference type="EMBL" id="CABFOC020000082">
    <property type="protein sequence ID" value="CAH0058267.1"/>
    <property type="molecule type" value="Genomic_DNA"/>
</dbReference>
<feature type="transmembrane region" description="Helical" evidence="3">
    <location>
        <begin position="372"/>
        <end position="392"/>
    </location>
</feature>
<dbReference type="AlphaFoldDB" id="A0A9P0EQD4"/>
<protein>
    <submittedName>
        <fullName evidence="4">Uncharacterized protein</fullName>
    </submittedName>
</protein>
<feature type="region of interest" description="Disordered" evidence="2">
    <location>
        <begin position="231"/>
        <end position="251"/>
    </location>
</feature>
<keyword evidence="3" id="KW-0472">Membrane</keyword>
<keyword evidence="3" id="KW-1133">Transmembrane helix</keyword>
<dbReference type="Proteomes" id="UP000775872">
    <property type="component" value="Unassembled WGS sequence"/>
</dbReference>
<feature type="compositionally biased region" description="Polar residues" evidence="2">
    <location>
        <begin position="240"/>
        <end position="251"/>
    </location>
</feature>
<evidence type="ECO:0000256" key="3">
    <source>
        <dbReference type="SAM" id="Phobius"/>
    </source>
</evidence>